<dbReference type="InterPro" id="IPR050638">
    <property type="entry name" value="AA-Vitamin_Transporters"/>
</dbReference>
<dbReference type="GO" id="GO:0016020">
    <property type="term" value="C:membrane"/>
    <property type="evidence" value="ECO:0007669"/>
    <property type="project" value="UniProtKB-SubCell"/>
</dbReference>
<proteinExistence type="inferred from homology"/>
<comment type="subcellular location">
    <subcellularLocation>
        <location evidence="1">Membrane</location>
        <topology evidence="1">Multi-pass membrane protein</topology>
    </subcellularLocation>
</comment>
<reference evidence="8 9" key="1">
    <citation type="submission" date="2011-06" db="EMBL/GenBank/DDBJ databases">
        <title>The draft genome of Thiorhodococcus drewsii AZ1.</title>
        <authorList>
            <consortium name="US DOE Joint Genome Institute (JGI-PGF)"/>
            <person name="Lucas S."/>
            <person name="Han J."/>
            <person name="Lapidus A."/>
            <person name="Cheng J.-F."/>
            <person name="Goodwin L."/>
            <person name="Pitluck S."/>
            <person name="Peters L."/>
            <person name="Land M.L."/>
            <person name="Hauser L."/>
            <person name="Vogl K."/>
            <person name="Liu Z."/>
            <person name="Imhoff J."/>
            <person name="Thiel V."/>
            <person name="Frigaard N.-U."/>
            <person name="Bryant D.A."/>
            <person name="Woyke T.J."/>
        </authorList>
    </citation>
    <scope>NUCLEOTIDE SEQUENCE [LARGE SCALE GENOMIC DNA]</scope>
    <source>
        <strain evidence="8 9">AZ1</strain>
    </source>
</reference>
<evidence type="ECO:0000259" key="7">
    <source>
        <dbReference type="Pfam" id="PF00892"/>
    </source>
</evidence>
<keyword evidence="4 6" id="KW-1133">Transmembrane helix</keyword>
<feature type="transmembrane region" description="Helical" evidence="6">
    <location>
        <begin position="265"/>
        <end position="284"/>
    </location>
</feature>
<feature type="transmembrane region" description="Helical" evidence="6">
    <location>
        <begin position="64"/>
        <end position="84"/>
    </location>
</feature>
<evidence type="ECO:0000256" key="5">
    <source>
        <dbReference type="ARBA" id="ARBA00023136"/>
    </source>
</evidence>
<feature type="transmembrane region" description="Helical" evidence="6">
    <location>
        <begin position="209"/>
        <end position="231"/>
    </location>
</feature>
<keyword evidence="9" id="KW-1185">Reference proteome</keyword>
<evidence type="ECO:0000256" key="6">
    <source>
        <dbReference type="SAM" id="Phobius"/>
    </source>
</evidence>
<comment type="similarity">
    <text evidence="2">Belongs to the EamA transporter family.</text>
</comment>
<dbReference type="SUPFAM" id="SSF103481">
    <property type="entry name" value="Multidrug resistance efflux transporter EmrE"/>
    <property type="match status" value="2"/>
</dbReference>
<name>G2DZ84_9GAMM</name>
<evidence type="ECO:0000256" key="2">
    <source>
        <dbReference type="ARBA" id="ARBA00007362"/>
    </source>
</evidence>
<evidence type="ECO:0000256" key="1">
    <source>
        <dbReference type="ARBA" id="ARBA00004141"/>
    </source>
</evidence>
<dbReference type="STRING" id="765913.ThidrDRAFT_1288"/>
<dbReference type="AlphaFoldDB" id="G2DZ84"/>
<dbReference type="InterPro" id="IPR037185">
    <property type="entry name" value="EmrE-like"/>
</dbReference>
<feature type="transmembrane region" description="Helical" evidence="6">
    <location>
        <begin position="30"/>
        <end position="52"/>
    </location>
</feature>
<dbReference type="PANTHER" id="PTHR32322:SF2">
    <property type="entry name" value="EAMA DOMAIN-CONTAINING PROTEIN"/>
    <property type="match status" value="1"/>
</dbReference>
<dbReference type="eggNOG" id="COG0697">
    <property type="taxonomic scope" value="Bacteria"/>
</dbReference>
<evidence type="ECO:0000256" key="3">
    <source>
        <dbReference type="ARBA" id="ARBA00022692"/>
    </source>
</evidence>
<dbReference type="InterPro" id="IPR000620">
    <property type="entry name" value="EamA_dom"/>
</dbReference>
<dbReference type="EMBL" id="AFWT01000007">
    <property type="protein sequence ID" value="EGV32438.1"/>
    <property type="molecule type" value="Genomic_DNA"/>
</dbReference>
<dbReference type="Proteomes" id="UP000004200">
    <property type="component" value="Unassembled WGS sequence"/>
</dbReference>
<sequence length="294" mass="31736">MSVPAAFIGVVLIWATTPLAIKWSGESGGFLFGVTARMLIGVFVCLVLIALMSRRMRWHRNASLTYAAAGFGIWGAMTSVYWASQFIPSGLVSVLFGLNPVATALMAALWLGERALTPARLLGIGLGIAGLTLILNQGITLGAQAIFGITGVLISVLIHSASAVWIKRIGARLHPLETTTGALLIAVPLFVATWWLFDGQPPTTLSPRAFWAIIYLAVFGSAIGFVLYYFVLHRIQANRVALITLITPVLALLLGQTLNDEVLMPSTWIGSALVLFGLACFEWGETWQRRLIQS</sequence>
<keyword evidence="5 6" id="KW-0472">Membrane</keyword>
<dbReference type="OrthoDB" id="9776210at2"/>
<organism evidence="8 9">
    <name type="scientific">Thiorhodococcus drewsii AZ1</name>
    <dbReference type="NCBI Taxonomy" id="765913"/>
    <lineage>
        <taxon>Bacteria</taxon>
        <taxon>Pseudomonadati</taxon>
        <taxon>Pseudomonadota</taxon>
        <taxon>Gammaproteobacteria</taxon>
        <taxon>Chromatiales</taxon>
        <taxon>Chromatiaceae</taxon>
        <taxon>Thiorhodococcus</taxon>
    </lineage>
</organism>
<dbReference type="PANTHER" id="PTHR32322">
    <property type="entry name" value="INNER MEMBRANE TRANSPORTER"/>
    <property type="match status" value="1"/>
</dbReference>
<feature type="transmembrane region" description="Helical" evidence="6">
    <location>
        <begin position="178"/>
        <end position="197"/>
    </location>
</feature>
<comment type="caution">
    <text evidence="8">The sequence shown here is derived from an EMBL/GenBank/DDBJ whole genome shotgun (WGS) entry which is preliminary data.</text>
</comment>
<feature type="transmembrane region" description="Helical" evidence="6">
    <location>
        <begin position="90"/>
        <end position="112"/>
    </location>
</feature>
<evidence type="ECO:0000313" key="8">
    <source>
        <dbReference type="EMBL" id="EGV32438.1"/>
    </source>
</evidence>
<dbReference type="PATRIC" id="fig|765913.3.peg.1315"/>
<feature type="transmembrane region" description="Helical" evidence="6">
    <location>
        <begin position="240"/>
        <end position="259"/>
    </location>
</feature>
<feature type="domain" description="EamA" evidence="7">
    <location>
        <begin position="147"/>
        <end position="280"/>
    </location>
</feature>
<gene>
    <name evidence="8" type="ORF">ThidrDRAFT_1288</name>
</gene>
<dbReference type="Pfam" id="PF00892">
    <property type="entry name" value="EamA"/>
    <property type="match status" value="2"/>
</dbReference>
<accession>G2DZ84</accession>
<protein>
    <recommendedName>
        <fullName evidence="7">EamA domain-containing protein</fullName>
    </recommendedName>
</protein>
<feature type="domain" description="EamA" evidence="7">
    <location>
        <begin position="7"/>
        <end position="135"/>
    </location>
</feature>
<evidence type="ECO:0000313" key="9">
    <source>
        <dbReference type="Proteomes" id="UP000004200"/>
    </source>
</evidence>
<evidence type="ECO:0000256" key="4">
    <source>
        <dbReference type="ARBA" id="ARBA00022989"/>
    </source>
</evidence>
<feature type="transmembrane region" description="Helical" evidence="6">
    <location>
        <begin position="119"/>
        <end position="139"/>
    </location>
</feature>
<feature type="transmembrane region" description="Helical" evidence="6">
    <location>
        <begin position="145"/>
        <end position="166"/>
    </location>
</feature>
<keyword evidence="3 6" id="KW-0812">Transmembrane</keyword>
<dbReference type="RefSeq" id="WP_007040002.1">
    <property type="nucleotide sequence ID" value="NZ_AFWT01000007.1"/>
</dbReference>